<dbReference type="Pfam" id="PF03435">
    <property type="entry name" value="Sacchrp_dh_NADP"/>
    <property type="match status" value="1"/>
</dbReference>
<dbReference type="EMBL" id="NWSH01001337">
    <property type="protein sequence ID" value="PCG71624.1"/>
    <property type="molecule type" value="Genomic_DNA"/>
</dbReference>
<name>A0A2A4JJ64_HELVI</name>
<dbReference type="InterPro" id="IPR005097">
    <property type="entry name" value="Sacchrp_dh_NADP-bd"/>
</dbReference>
<dbReference type="InterPro" id="IPR051276">
    <property type="entry name" value="Saccharopine_DH-like_oxidrdct"/>
</dbReference>
<feature type="domain" description="Saccharopine dehydrogenase NADP binding" evidence="3">
    <location>
        <begin position="8"/>
        <end position="142"/>
    </location>
</feature>
<accession>A0A2A4JJ64</accession>
<feature type="transmembrane region" description="Helical" evidence="2">
    <location>
        <begin position="269"/>
        <end position="293"/>
    </location>
</feature>
<comment type="similarity">
    <text evidence="1">Belongs to the saccharopine dehydrogenase family.</text>
</comment>
<evidence type="ECO:0000259" key="3">
    <source>
        <dbReference type="Pfam" id="PF03435"/>
    </source>
</evidence>
<evidence type="ECO:0000313" key="4">
    <source>
        <dbReference type="EMBL" id="PCG71624.1"/>
    </source>
</evidence>
<dbReference type="STRING" id="7102.A0A2A4JJ64"/>
<evidence type="ECO:0000256" key="2">
    <source>
        <dbReference type="SAM" id="Phobius"/>
    </source>
</evidence>
<gene>
    <name evidence="4" type="ORF">B5V51_1660</name>
</gene>
<dbReference type="SUPFAM" id="SSF51735">
    <property type="entry name" value="NAD(P)-binding Rossmann-fold domains"/>
    <property type="match status" value="1"/>
</dbReference>
<dbReference type="AlphaFoldDB" id="A0A2A4JJ64"/>
<dbReference type="GO" id="GO:0005886">
    <property type="term" value="C:plasma membrane"/>
    <property type="evidence" value="ECO:0007669"/>
    <property type="project" value="TreeGrafter"/>
</dbReference>
<reference evidence="4" key="1">
    <citation type="submission" date="2017-09" db="EMBL/GenBank/DDBJ databases">
        <title>Contemporary evolution of a Lepidopteran species, Heliothis virescens, in response to modern agricultural practices.</title>
        <authorList>
            <person name="Fritz M.L."/>
            <person name="Deyonke A.M."/>
            <person name="Papanicolaou A."/>
            <person name="Micinski S."/>
            <person name="Westbrook J."/>
            <person name="Gould F."/>
        </authorList>
    </citation>
    <scope>NUCLEOTIDE SEQUENCE [LARGE SCALE GENOMIC DNA]</scope>
    <source>
        <strain evidence="4">HvINT-</strain>
        <tissue evidence="4">Whole body</tissue>
    </source>
</reference>
<keyword evidence="2" id="KW-0472">Membrane</keyword>
<dbReference type="InterPro" id="IPR036291">
    <property type="entry name" value="NAD(P)-bd_dom_sf"/>
</dbReference>
<protein>
    <recommendedName>
        <fullName evidence="3">Saccharopine dehydrogenase NADP binding domain-containing protein</fullName>
    </recommendedName>
</protein>
<dbReference type="GO" id="GO:0005811">
    <property type="term" value="C:lipid droplet"/>
    <property type="evidence" value="ECO:0007669"/>
    <property type="project" value="TreeGrafter"/>
</dbReference>
<dbReference type="PANTHER" id="PTHR12286">
    <property type="entry name" value="SACCHAROPINE DEHYDROGENASE-LIKE OXIDOREDUCTASE"/>
    <property type="match status" value="1"/>
</dbReference>
<keyword evidence="2" id="KW-1133">Transmembrane helix</keyword>
<evidence type="ECO:0000256" key="1">
    <source>
        <dbReference type="ARBA" id="ARBA00038048"/>
    </source>
</evidence>
<dbReference type="GO" id="GO:0005739">
    <property type="term" value="C:mitochondrion"/>
    <property type="evidence" value="ECO:0007669"/>
    <property type="project" value="TreeGrafter"/>
</dbReference>
<organism evidence="4">
    <name type="scientific">Heliothis virescens</name>
    <name type="common">Tobacco budworm moth</name>
    <dbReference type="NCBI Taxonomy" id="7102"/>
    <lineage>
        <taxon>Eukaryota</taxon>
        <taxon>Metazoa</taxon>
        <taxon>Ecdysozoa</taxon>
        <taxon>Arthropoda</taxon>
        <taxon>Hexapoda</taxon>
        <taxon>Insecta</taxon>
        <taxon>Pterygota</taxon>
        <taxon>Neoptera</taxon>
        <taxon>Endopterygota</taxon>
        <taxon>Lepidoptera</taxon>
        <taxon>Glossata</taxon>
        <taxon>Ditrysia</taxon>
        <taxon>Noctuoidea</taxon>
        <taxon>Noctuidae</taxon>
        <taxon>Heliothinae</taxon>
        <taxon>Heliothis</taxon>
    </lineage>
</organism>
<dbReference type="Gene3D" id="3.40.50.720">
    <property type="entry name" value="NAD(P)-binding Rossmann-like Domain"/>
    <property type="match status" value="1"/>
</dbReference>
<comment type="caution">
    <text evidence="4">The sequence shown here is derived from an EMBL/GenBank/DDBJ whole genome shotgun (WGS) entry which is preliminary data.</text>
</comment>
<dbReference type="GO" id="GO:0009247">
    <property type="term" value="P:glycolipid biosynthetic process"/>
    <property type="evidence" value="ECO:0007669"/>
    <property type="project" value="TreeGrafter"/>
</dbReference>
<keyword evidence="2" id="KW-0812">Transmembrane</keyword>
<proteinExistence type="inferred from homology"/>
<dbReference type="PANTHER" id="PTHR12286:SF5">
    <property type="entry name" value="SACCHAROPINE DEHYDROGENASE-LIKE OXIDOREDUCTASE"/>
    <property type="match status" value="1"/>
</dbReference>
<sequence length="424" mass="48137">MASKSLDIIVFGATGFTGKCAVRNLAKLTKDKYCDMTWGIAGRSMDKLQGLIKELNNSGLGVNNIPVFESDVEDREALKKAVLIAKVVINCTGPNTTLSPPIVEACIECGTHYVDISAEMFHILSLYQKFNKTAEDAGILIVPSCGFAAIPSSTGMIYLERQFKGTLHTVECYIELLLPKRTYVPGRALIHNGTWTSLVYVLEYFKEYLALWKELFPKPVEPEPEEMKKSFYHRHNGRSWFPYPGTDNDLVNMSQRYLHDKSQKKPIHFGAYTTVPMFFHWIIIPFIYLYYYLSCFKFFRSWLINCPRLFTVGYASKKGPTERTRKDTKFEFVLNGKGWELDGNLETRPTKTMSVKVSGNDPGYDATSIAIIMSAVTILRESSNMPKGGVVMPEAAFYRTDIVDRLMHEGYTYEVLKDPEVKDP</sequence>